<proteinExistence type="predicted"/>
<feature type="compositionally biased region" description="Basic and acidic residues" evidence="1">
    <location>
        <begin position="17"/>
        <end position="29"/>
    </location>
</feature>
<evidence type="ECO:0000313" key="2">
    <source>
        <dbReference type="EMBL" id="KIN96742.1"/>
    </source>
</evidence>
<dbReference type="InParanoid" id="A0A0C3II89"/>
<dbReference type="HOGENOM" id="CLU_2062457_0_0_1"/>
<dbReference type="AlphaFoldDB" id="A0A0C3II89"/>
<dbReference type="EMBL" id="KN832041">
    <property type="protein sequence ID" value="KIN96742.1"/>
    <property type="molecule type" value="Genomic_DNA"/>
</dbReference>
<name>A0A0C3II89_PISTI</name>
<feature type="compositionally biased region" description="Polar residues" evidence="1">
    <location>
        <begin position="1"/>
        <end position="16"/>
    </location>
</feature>
<dbReference type="Proteomes" id="UP000054217">
    <property type="component" value="Unassembled WGS sequence"/>
</dbReference>
<accession>A0A0C3II89</accession>
<reference evidence="2 3" key="1">
    <citation type="submission" date="2014-04" db="EMBL/GenBank/DDBJ databases">
        <authorList>
            <consortium name="DOE Joint Genome Institute"/>
            <person name="Kuo A."/>
            <person name="Kohler A."/>
            <person name="Costa M.D."/>
            <person name="Nagy L.G."/>
            <person name="Floudas D."/>
            <person name="Copeland A."/>
            <person name="Barry K.W."/>
            <person name="Cichocki N."/>
            <person name="Veneault-Fourrey C."/>
            <person name="LaButti K."/>
            <person name="Lindquist E.A."/>
            <person name="Lipzen A."/>
            <person name="Lundell T."/>
            <person name="Morin E."/>
            <person name="Murat C."/>
            <person name="Sun H."/>
            <person name="Tunlid A."/>
            <person name="Henrissat B."/>
            <person name="Grigoriev I.V."/>
            <person name="Hibbett D.S."/>
            <person name="Martin F."/>
            <person name="Nordberg H.P."/>
            <person name="Cantor M.N."/>
            <person name="Hua S.X."/>
        </authorList>
    </citation>
    <scope>NUCLEOTIDE SEQUENCE [LARGE SCALE GENOMIC DNA]</scope>
    <source>
        <strain evidence="2 3">Marx 270</strain>
    </source>
</reference>
<reference evidence="3" key="2">
    <citation type="submission" date="2015-01" db="EMBL/GenBank/DDBJ databases">
        <title>Evolutionary Origins and Diversification of the Mycorrhizal Mutualists.</title>
        <authorList>
            <consortium name="DOE Joint Genome Institute"/>
            <consortium name="Mycorrhizal Genomics Consortium"/>
            <person name="Kohler A."/>
            <person name="Kuo A."/>
            <person name="Nagy L.G."/>
            <person name="Floudas D."/>
            <person name="Copeland A."/>
            <person name="Barry K.W."/>
            <person name="Cichocki N."/>
            <person name="Veneault-Fourrey C."/>
            <person name="LaButti K."/>
            <person name="Lindquist E.A."/>
            <person name="Lipzen A."/>
            <person name="Lundell T."/>
            <person name="Morin E."/>
            <person name="Murat C."/>
            <person name="Riley R."/>
            <person name="Ohm R."/>
            <person name="Sun H."/>
            <person name="Tunlid A."/>
            <person name="Henrissat B."/>
            <person name="Grigoriev I.V."/>
            <person name="Hibbett D.S."/>
            <person name="Martin F."/>
        </authorList>
    </citation>
    <scope>NUCLEOTIDE SEQUENCE [LARGE SCALE GENOMIC DNA]</scope>
    <source>
        <strain evidence="3">Marx 270</strain>
    </source>
</reference>
<evidence type="ECO:0000313" key="3">
    <source>
        <dbReference type="Proteomes" id="UP000054217"/>
    </source>
</evidence>
<gene>
    <name evidence="2" type="ORF">M404DRAFT_1006540</name>
</gene>
<evidence type="ECO:0000256" key="1">
    <source>
        <dbReference type="SAM" id="MobiDB-lite"/>
    </source>
</evidence>
<dbReference type="STRING" id="870435.A0A0C3II89"/>
<organism evidence="2 3">
    <name type="scientific">Pisolithus tinctorius Marx 270</name>
    <dbReference type="NCBI Taxonomy" id="870435"/>
    <lineage>
        <taxon>Eukaryota</taxon>
        <taxon>Fungi</taxon>
        <taxon>Dikarya</taxon>
        <taxon>Basidiomycota</taxon>
        <taxon>Agaricomycotina</taxon>
        <taxon>Agaricomycetes</taxon>
        <taxon>Agaricomycetidae</taxon>
        <taxon>Boletales</taxon>
        <taxon>Sclerodermatineae</taxon>
        <taxon>Pisolithaceae</taxon>
        <taxon>Pisolithus</taxon>
    </lineage>
</organism>
<feature type="region of interest" description="Disordered" evidence="1">
    <location>
        <begin position="1"/>
        <end position="34"/>
    </location>
</feature>
<protein>
    <submittedName>
        <fullName evidence="2">Uncharacterized protein</fullName>
    </submittedName>
</protein>
<sequence length="119" mass="13306">MGADPSTVTGKKVQQTLKDRVHKGQEKISTRSRKIGRGVVRSNSLHLKRSSSAPGNRTVVFPLHILTQYPSIEHLRSIPGEGCVHVFDITVTLSVLRNRHLRHRHPLHLPCKNAKQITG</sequence>
<keyword evidence="3" id="KW-1185">Reference proteome</keyword>